<dbReference type="EMBL" id="GU943124">
    <property type="protein sequence ID" value="ADD96200.1"/>
    <property type="molecule type" value="Genomic_DNA"/>
</dbReference>
<name>D6PKE9_9ZZZZ</name>
<accession>D6PKE9</accession>
<organism evidence="1">
    <name type="scientific">uncultured organism MedDCM-OCT-S05-C26</name>
    <dbReference type="NCBI Taxonomy" id="743623"/>
    <lineage>
        <taxon>unclassified sequences</taxon>
        <taxon>environmental samples</taxon>
    </lineage>
</organism>
<dbReference type="AlphaFoldDB" id="D6PKE9"/>
<evidence type="ECO:0008006" key="2">
    <source>
        <dbReference type="Google" id="ProtNLM"/>
    </source>
</evidence>
<protein>
    <recommendedName>
        <fullName evidence="2">Ribbon-helix-helix protein CopG domain-containing protein</fullName>
    </recommendedName>
</protein>
<sequence>MADEDKKREWQAKADSARRNNKFNVRLDDQLAAKLRHFMESRNYNQNQALKIILSKFFK</sequence>
<reference evidence="1" key="1">
    <citation type="journal article" date="2010" name="ISME J.">
        <title>Metagenome of the Mediterranean deep chlorophyll maximum studied by direct and fosmid library 454 pyrosequencing.</title>
        <authorList>
            <person name="Ghai R."/>
            <person name="Martin-Cuadrado A.B."/>
            <person name="Molto A.G."/>
            <person name="Heredia I.G."/>
            <person name="Cabrera R."/>
            <person name="Martin J."/>
            <person name="Verdu M."/>
            <person name="Deschamps P."/>
            <person name="Moreira D."/>
            <person name="Lopez-Garcia P."/>
            <person name="Mira A."/>
            <person name="Rodriguez-Valera F."/>
        </authorList>
    </citation>
    <scope>NUCLEOTIDE SEQUENCE</scope>
</reference>
<proteinExistence type="predicted"/>
<evidence type="ECO:0000313" key="1">
    <source>
        <dbReference type="EMBL" id="ADD96200.1"/>
    </source>
</evidence>